<evidence type="ECO:0000259" key="4">
    <source>
        <dbReference type="PROSITE" id="PS50995"/>
    </source>
</evidence>
<evidence type="ECO:0000256" key="3">
    <source>
        <dbReference type="ARBA" id="ARBA00023163"/>
    </source>
</evidence>
<dbReference type="SMART" id="SM00347">
    <property type="entry name" value="HTH_MARR"/>
    <property type="match status" value="1"/>
</dbReference>
<dbReference type="PANTHER" id="PTHR42756">
    <property type="entry name" value="TRANSCRIPTIONAL REGULATOR, MARR"/>
    <property type="match status" value="1"/>
</dbReference>
<dbReference type="EMBL" id="AP027452">
    <property type="protein sequence ID" value="BDY32002.1"/>
    <property type="molecule type" value="Genomic_DNA"/>
</dbReference>
<gene>
    <name evidence="5" type="ORF">hbim_05960</name>
</gene>
<dbReference type="PANTHER" id="PTHR42756:SF1">
    <property type="entry name" value="TRANSCRIPTIONAL REPRESSOR OF EMRAB OPERON"/>
    <property type="match status" value="1"/>
</dbReference>
<accession>A0AAI8U0P2</accession>
<feature type="domain" description="HTH marR-type" evidence="4">
    <location>
        <begin position="2"/>
        <end position="133"/>
    </location>
</feature>
<dbReference type="InterPro" id="IPR000835">
    <property type="entry name" value="HTH_MarR-typ"/>
</dbReference>
<organism evidence="5 6">
    <name type="scientific">Mycolicibacterium mageritense</name>
    <name type="common">Mycobacterium mageritense</name>
    <dbReference type="NCBI Taxonomy" id="53462"/>
    <lineage>
        <taxon>Bacteria</taxon>
        <taxon>Bacillati</taxon>
        <taxon>Actinomycetota</taxon>
        <taxon>Actinomycetes</taxon>
        <taxon>Mycobacteriales</taxon>
        <taxon>Mycobacteriaceae</taxon>
        <taxon>Mycolicibacterium</taxon>
    </lineage>
</organism>
<dbReference type="GO" id="GO:0003700">
    <property type="term" value="F:DNA-binding transcription factor activity"/>
    <property type="evidence" value="ECO:0007669"/>
    <property type="project" value="InterPro"/>
</dbReference>
<name>A0AAI8U0P2_MYCME</name>
<reference evidence="5" key="1">
    <citation type="submission" date="2023-03" db="EMBL/GenBank/DDBJ databases">
        <title>Draft genome sequence of a Mycolicibacterium mageritense strain H4_3_1 isolated from a hybrid biological-inorganic system reactor.</title>
        <authorList>
            <person name="Feng X."/>
            <person name="Kazama D."/>
            <person name="Sato K."/>
            <person name="Kobayashi H."/>
        </authorList>
    </citation>
    <scope>NUCLEOTIDE SEQUENCE</scope>
    <source>
        <strain evidence="5">H4_3_1</strain>
    </source>
</reference>
<dbReference type="InterPro" id="IPR036388">
    <property type="entry name" value="WH-like_DNA-bd_sf"/>
</dbReference>
<dbReference type="GO" id="GO:0003677">
    <property type="term" value="F:DNA binding"/>
    <property type="evidence" value="ECO:0007669"/>
    <property type="project" value="UniProtKB-KW"/>
</dbReference>
<evidence type="ECO:0000256" key="1">
    <source>
        <dbReference type="ARBA" id="ARBA00023015"/>
    </source>
</evidence>
<evidence type="ECO:0000313" key="5">
    <source>
        <dbReference type="EMBL" id="BDY32002.1"/>
    </source>
</evidence>
<keyword evidence="2" id="KW-0238">DNA-binding</keyword>
<evidence type="ECO:0000313" key="6">
    <source>
        <dbReference type="Proteomes" id="UP001241092"/>
    </source>
</evidence>
<dbReference type="Proteomes" id="UP001241092">
    <property type="component" value="Chromosome"/>
</dbReference>
<keyword evidence="3" id="KW-0804">Transcription</keyword>
<dbReference type="InterPro" id="IPR036390">
    <property type="entry name" value="WH_DNA-bd_sf"/>
</dbReference>
<proteinExistence type="predicted"/>
<protein>
    <recommendedName>
        <fullName evidence="4">HTH marR-type domain-containing protein</fullName>
    </recommendedName>
</protein>
<dbReference type="Gene3D" id="1.10.10.10">
    <property type="entry name" value="Winged helix-like DNA-binding domain superfamily/Winged helix DNA-binding domain"/>
    <property type="match status" value="1"/>
</dbReference>
<dbReference type="Pfam" id="PF12802">
    <property type="entry name" value="MarR_2"/>
    <property type="match status" value="1"/>
</dbReference>
<evidence type="ECO:0000256" key="2">
    <source>
        <dbReference type="ARBA" id="ARBA00023125"/>
    </source>
</evidence>
<sequence>MHMRTANLLGAAAQAINGRVIADVVTHTGLSPSATAALVVLSNSDGVTVTDLGRRVGLSQSAAARMVDSLEAAGHASRSTRCGRDCIVRISASGRDVALGAVQARQGWLHSLVAALDDSEAVHLTHILEKLLTAIYSEQPNSELLCRLCDRAACVDQSYCPVGRAEREAAV</sequence>
<dbReference type="PROSITE" id="PS50995">
    <property type="entry name" value="HTH_MARR_2"/>
    <property type="match status" value="1"/>
</dbReference>
<dbReference type="SUPFAM" id="SSF46785">
    <property type="entry name" value="Winged helix' DNA-binding domain"/>
    <property type="match status" value="1"/>
</dbReference>
<dbReference type="AlphaFoldDB" id="A0AAI8U0P2"/>
<keyword evidence="1" id="KW-0805">Transcription regulation</keyword>